<dbReference type="RefSeq" id="XP_013271605.1">
    <property type="nucleotide sequence ID" value="XM_013416151.1"/>
</dbReference>
<dbReference type="HOGENOM" id="CLU_074390_0_0_1"/>
<dbReference type="SUPFAM" id="SSF64076">
    <property type="entry name" value="MTH938-like"/>
    <property type="match status" value="1"/>
</dbReference>
<feature type="compositionally biased region" description="Low complexity" evidence="1">
    <location>
        <begin position="43"/>
        <end position="74"/>
    </location>
</feature>
<dbReference type="GO" id="GO:0032981">
    <property type="term" value="P:mitochondrial respiratory chain complex I assembly"/>
    <property type="evidence" value="ECO:0007669"/>
    <property type="project" value="TreeGrafter"/>
</dbReference>
<keyword evidence="3" id="KW-1185">Reference proteome</keyword>
<protein>
    <recommendedName>
        <fullName evidence="4">NADH dehydrogenase [ubiquinone] 1 alpha subcomplex assembly factor 3</fullName>
    </recommendedName>
</protein>
<evidence type="ECO:0000256" key="1">
    <source>
        <dbReference type="SAM" id="MobiDB-lite"/>
    </source>
</evidence>
<accession>A0A0D2IF82</accession>
<evidence type="ECO:0008006" key="4">
    <source>
        <dbReference type="Google" id="ProtNLM"/>
    </source>
</evidence>
<dbReference type="STRING" id="1442369.A0A0D2IF82"/>
<dbReference type="PANTHER" id="PTHR21192">
    <property type="entry name" value="NUCLEAR PROTEIN E3-3"/>
    <property type="match status" value="1"/>
</dbReference>
<evidence type="ECO:0000313" key="2">
    <source>
        <dbReference type="EMBL" id="KIX04469.1"/>
    </source>
</evidence>
<dbReference type="Gene3D" id="3.40.1230.10">
    <property type="entry name" value="MTH938-like"/>
    <property type="match status" value="1"/>
</dbReference>
<dbReference type="GeneID" id="25293408"/>
<dbReference type="OrthoDB" id="20681at2759"/>
<reference evidence="2 3" key="1">
    <citation type="submission" date="2015-01" db="EMBL/GenBank/DDBJ databases">
        <title>The Genome Sequence of Rhinocladiella mackenzie CBS 650.93.</title>
        <authorList>
            <consortium name="The Broad Institute Genomics Platform"/>
            <person name="Cuomo C."/>
            <person name="de Hoog S."/>
            <person name="Gorbushina A."/>
            <person name="Stielow B."/>
            <person name="Teixiera M."/>
            <person name="Abouelleil A."/>
            <person name="Chapman S.B."/>
            <person name="Priest M."/>
            <person name="Young S.K."/>
            <person name="Wortman J."/>
            <person name="Nusbaum C."/>
            <person name="Birren B."/>
        </authorList>
    </citation>
    <scope>NUCLEOTIDE SEQUENCE [LARGE SCALE GENOMIC DNA]</scope>
    <source>
        <strain evidence="2 3">CBS 650.93</strain>
    </source>
</reference>
<feature type="region of interest" description="Disordered" evidence="1">
    <location>
        <begin position="43"/>
        <end position="88"/>
    </location>
</feature>
<dbReference type="PANTHER" id="PTHR21192:SF2">
    <property type="entry name" value="NADH DEHYDROGENASE [UBIQUINONE] 1 ALPHA SUBCOMPLEX ASSEMBLY FACTOR 3"/>
    <property type="match status" value="1"/>
</dbReference>
<organism evidence="2 3">
    <name type="scientific">Rhinocladiella mackenziei CBS 650.93</name>
    <dbReference type="NCBI Taxonomy" id="1442369"/>
    <lineage>
        <taxon>Eukaryota</taxon>
        <taxon>Fungi</taxon>
        <taxon>Dikarya</taxon>
        <taxon>Ascomycota</taxon>
        <taxon>Pezizomycotina</taxon>
        <taxon>Eurotiomycetes</taxon>
        <taxon>Chaetothyriomycetidae</taxon>
        <taxon>Chaetothyriales</taxon>
        <taxon>Herpotrichiellaceae</taxon>
        <taxon>Rhinocladiella</taxon>
    </lineage>
</organism>
<name>A0A0D2IF82_9EURO</name>
<evidence type="ECO:0000313" key="3">
    <source>
        <dbReference type="Proteomes" id="UP000053617"/>
    </source>
</evidence>
<dbReference type="EMBL" id="KN847478">
    <property type="protein sequence ID" value="KIX04469.1"/>
    <property type="molecule type" value="Genomic_DNA"/>
</dbReference>
<dbReference type="Pfam" id="PF04430">
    <property type="entry name" value="DUF498"/>
    <property type="match status" value="1"/>
</dbReference>
<dbReference type="InterPro" id="IPR036748">
    <property type="entry name" value="MTH938-like_sf"/>
</dbReference>
<dbReference type="GO" id="GO:0005743">
    <property type="term" value="C:mitochondrial inner membrane"/>
    <property type="evidence" value="ECO:0007669"/>
    <property type="project" value="TreeGrafter"/>
</dbReference>
<dbReference type="VEuPathDB" id="FungiDB:Z518_05337"/>
<sequence length="261" mass="27650">MRAPSTDLLRVLRLTVDRPTERPVPLCTAARRLAASRTLTFSSRSLTTSSKPNVSSPSASPTRSRPSNPRAPTTYDRGPASQEETQTDFSKMDILSNAGAVTPATAIDACYPDGFQLNNGIHTSRGVGVLLLDGETFLWTPWTSSSSTTKTKAGDANTNIGGTEGLPGFKSLLDARSSLTIPPSSLGILAMVYPKPDLLIVGTGRALCMLSRDTRRYLSEDLGVKVDVMDTANAAAAYNLLATERGTAEVGALMIPEGFKG</sequence>
<dbReference type="InterPro" id="IPR007523">
    <property type="entry name" value="NDUFAF3/AAMDC"/>
</dbReference>
<dbReference type="AlphaFoldDB" id="A0A0D2IF82"/>
<dbReference type="Proteomes" id="UP000053617">
    <property type="component" value="Unassembled WGS sequence"/>
</dbReference>
<gene>
    <name evidence="2" type="ORF">Z518_05337</name>
</gene>
<proteinExistence type="predicted"/>